<gene>
    <name evidence="1" type="ORF">R50_0316</name>
</gene>
<evidence type="ECO:0000313" key="1">
    <source>
        <dbReference type="EMBL" id="CAB1127822.1"/>
    </source>
</evidence>
<dbReference type="AlphaFoldDB" id="A0A6F8ZED7"/>
<protein>
    <submittedName>
        <fullName evidence="1">Uncharacterized protein</fullName>
    </submittedName>
</protein>
<accession>A0A6F8ZED7</accession>
<proteinExistence type="predicted"/>
<name>A0A6F8ZED7_9FIRM</name>
<reference evidence="1 2" key="1">
    <citation type="submission" date="2020-02" db="EMBL/GenBank/DDBJ databases">
        <authorList>
            <person name="Hogendoorn C."/>
        </authorList>
    </citation>
    <scope>NUCLEOTIDE SEQUENCE [LARGE SCALE GENOMIC DNA]</scope>
    <source>
        <strain evidence="1">R501</strain>
    </source>
</reference>
<organism evidence="1 2">
    <name type="scientific">Candidatus Hydrogenisulfobacillus filiaventi</name>
    <dbReference type="NCBI Taxonomy" id="2707344"/>
    <lineage>
        <taxon>Bacteria</taxon>
        <taxon>Bacillati</taxon>
        <taxon>Bacillota</taxon>
        <taxon>Clostridia</taxon>
        <taxon>Eubacteriales</taxon>
        <taxon>Clostridiales Family XVII. Incertae Sedis</taxon>
        <taxon>Candidatus Hydrogenisulfobacillus</taxon>
    </lineage>
</organism>
<dbReference type="KEGG" id="hfv:R50_0316"/>
<evidence type="ECO:0000313" key="2">
    <source>
        <dbReference type="Proteomes" id="UP000503399"/>
    </source>
</evidence>
<keyword evidence="2" id="KW-1185">Reference proteome</keyword>
<sequence length="96" mass="10707">MEPEVGRMAAHLPGMIHKEPGFRRLLEIVHDLNPRAFWETGVFQGGPARFALAAATWALLWASTWRPRPCPTVPVTCCSPSASRPRRVQPRNAQGH</sequence>
<dbReference type="Proteomes" id="UP000503399">
    <property type="component" value="Chromosome"/>
</dbReference>
<dbReference type="EMBL" id="LR778114">
    <property type="protein sequence ID" value="CAB1127822.1"/>
    <property type="molecule type" value="Genomic_DNA"/>
</dbReference>